<evidence type="ECO:0008006" key="2">
    <source>
        <dbReference type="Google" id="ProtNLM"/>
    </source>
</evidence>
<gene>
    <name evidence="1" type="ORF">LDC_0848</name>
</gene>
<dbReference type="EMBL" id="ADZX01000355">
    <property type="protein sequence ID" value="EFK97124.1"/>
    <property type="molecule type" value="Genomic_DNA"/>
</dbReference>
<sequence>MKNSQEMFVNTITPKENQKSKIITVEDTKVYREQWVEQLKELGFEIIEVDGVEAWEAIRESIPYEDIAGAILDYSVIGGNTLNIAEYLNGKGIYFIGASADEAYNRELVGKGALLMSTKEHAVDDLLRVINGPTSEIEKIRSKILADISSVNEKKHQRELHIADRENAIEAGYDQEPILEIDIPDGAYKVTCASLYQLCECSSVAWHVPLAGKIEVKDQEFVILDDGTEFKITGSRTGLNGSCKAISVWLRRYTRDSKEYCLAALYLDTPTSEESRSSMEEEISSKYELWSSRGVKNPIPLTNIVTIKNRYY</sequence>
<proteinExistence type="predicted"/>
<reference evidence="1" key="2">
    <citation type="journal article" date="2011" name="Microb. Ecol.">
        <title>Taxonomic and Functional Metagenomic Profiling of the Microbial Community in the Anoxic Sediment of a Sub-saline Shallow Lake (Laguna de Carrizo, Central Spain).</title>
        <authorList>
            <person name="Ferrer M."/>
            <person name="Guazzaroni M.E."/>
            <person name="Richter M."/>
            <person name="Garcia-Salamanca A."/>
            <person name="Yarza P."/>
            <person name="Suarez-Suarez A."/>
            <person name="Solano J."/>
            <person name="Alcaide M."/>
            <person name="van Dillewijn P."/>
            <person name="Molina-Henares M.A."/>
            <person name="Lopez-Cortes N."/>
            <person name="Al-Ramahi Y."/>
            <person name="Guerrero C."/>
            <person name="Acosta A."/>
            <person name="de Eugenio L.I."/>
            <person name="Martinez V."/>
            <person name="Marques S."/>
            <person name="Rojo F."/>
            <person name="Santero E."/>
            <person name="Genilloud O."/>
            <person name="Perez-Perez J."/>
            <person name="Rossello-Mora R."/>
            <person name="Ramos J.L."/>
        </authorList>
    </citation>
    <scope>NUCLEOTIDE SEQUENCE</scope>
</reference>
<organism evidence="1">
    <name type="scientific">sediment metagenome</name>
    <dbReference type="NCBI Taxonomy" id="749907"/>
    <lineage>
        <taxon>unclassified sequences</taxon>
        <taxon>metagenomes</taxon>
        <taxon>ecological metagenomes</taxon>
    </lineage>
</organism>
<protein>
    <recommendedName>
        <fullName evidence="2">Response regulatory domain-containing protein</fullName>
    </recommendedName>
</protein>
<evidence type="ECO:0000313" key="1">
    <source>
        <dbReference type="EMBL" id="EFK97124.1"/>
    </source>
</evidence>
<comment type="caution">
    <text evidence="1">The sequence shown here is derived from an EMBL/GenBank/DDBJ whole genome shotgun (WGS) entry which is preliminary data.</text>
</comment>
<dbReference type="InterPro" id="IPR011006">
    <property type="entry name" value="CheY-like_superfamily"/>
</dbReference>
<dbReference type="Gene3D" id="3.40.50.2300">
    <property type="match status" value="1"/>
</dbReference>
<name>D9PH49_9ZZZZ</name>
<dbReference type="AlphaFoldDB" id="D9PH49"/>
<dbReference type="SUPFAM" id="SSF52172">
    <property type="entry name" value="CheY-like"/>
    <property type="match status" value="1"/>
</dbReference>
<accession>D9PH49</accession>
<reference evidence="1" key="1">
    <citation type="submission" date="2010-07" db="EMBL/GenBank/DDBJ databases">
        <authorList>
            <consortium name="CONSOLIDER consortium CSD2007-00005"/>
            <person name="Guazzaroni M.-E."/>
            <person name="Richter M."/>
            <person name="Garcia-Salamanca A."/>
            <person name="Yarza P."/>
            <person name="Ferrer M."/>
        </authorList>
    </citation>
    <scope>NUCLEOTIDE SEQUENCE</scope>
</reference>